<dbReference type="Pfam" id="PF05959">
    <property type="entry name" value="DUF884"/>
    <property type="match status" value="1"/>
</dbReference>
<evidence type="ECO:0000313" key="2">
    <source>
        <dbReference type="Proteomes" id="UP000232896"/>
    </source>
</evidence>
<organismHost>
    <name type="scientific">Lepidoptera</name>
    <name type="common">moths &amp; butterflies</name>
    <dbReference type="NCBI Taxonomy" id="7088"/>
</organismHost>
<sequence>MVINLYEARNNGNGGGNLVIMYVPKSPDSTVQFVYECDYNDTNDTTTTTTRLVSGYEKNKRPISMTLRQIYDDAGGGGNTNGGGYIISCFILPFVSRGLLENKCFSRPPTVVVMKDLTSTSVWHVLSVRKNRESLAFKNVQSVIVNQNLEYKILLQLTGNVSAQFVNALSSTTGTCARDLDSIISIDKNVIIDESPVIVSRRPR</sequence>
<proteinExistence type="predicted"/>
<dbReference type="EMBL" id="JX454574">
    <property type="protein sequence ID" value="AGE89868.1"/>
    <property type="molecule type" value="Genomic_DNA"/>
</dbReference>
<reference evidence="1 2" key="1">
    <citation type="journal article" date="2013" name="Virus Res.">
        <title>Determination and analysis of the genome sequence of Spodoptera littoralis multiple nucleopolyhedrovirus.</title>
        <authorList>
            <person name="Breitenbach J.E."/>
            <person name="El-Sheikh el.-S.A."/>
            <person name="Harrison R.L."/>
            <person name="Rowley D.L."/>
            <person name="Sparks M.E."/>
            <person name="Gundersen-Rindal D.E."/>
            <person name="Popham H.J."/>
        </authorList>
    </citation>
    <scope>NUCLEOTIDE SEQUENCE [LARGE SCALE GENOMIC DNA]</scope>
    <source>
        <strain evidence="1">AN1956</strain>
    </source>
</reference>
<keyword evidence="2" id="KW-1185">Reference proteome</keyword>
<dbReference type="OrthoDB" id="25680at10239"/>
<name>M1JNP2_NPVSL</name>
<accession>M1JNP2</accession>
<gene>
    <name evidence="1" type="ORF">SlsnVgp013</name>
</gene>
<organism evidence="1 2">
    <name type="scientific">Spodoptera littoralis nuclear polyhedrosis virus</name>
    <name type="common">SlNPV</name>
    <dbReference type="NCBI Taxonomy" id="10456"/>
    <lineage>
        <taxon>Viruses</taxon>
        <taxon>Viruses incertae sedis</taxon>
        <taxon>Naldaviricetes</taxon>
        <taxon>Lefavirales</taxon>
        <taxon>Baculoviridae</taxon>
        <taxon>Alphabaculovirus</taxon>
        <taxon>Alphabaculovirus splittoralis</taxon>
    </lineage>
</organism>
<dbReference type="Proteomes" id="UP000232896">
    <property type="component" value="Segment"/>
</dbReference>
<dbReference type="InterPro" id="IPR009235">
    <property type="entry name" value="AcMNPV_Orf146"/>
</dbReference>
<evidence type="ECO:0000313" key="1">
    <source>
        <dbReference type="EMBL" id="AGE89868.1"/>
    </source>
</evidence>
<protein>
    <submittedName>
        <fullName evidence="1">Uncharacterized protein</fullName>
    </submittedName>
</protein>